<evidence type="ECO:0000313" key="2">
    <source>
        <dbReference type="Proteomes" id="UP000254889"/>
    </source>
</evidence>
<evidence type="ECO:0000313" key="1">
    <source>
        <dbReference type="EMBL" id="AXK79678.1"/>
    </source>
</evidence>
<organism evidence="1 2">
    <name type="scientific">Pseudolabrys taiwanensis</name>
    <dbReference type="NCBI Taxonomy" id="331696"/>
    <lineage>
        <taxon>Bacteria</taxon>
        <taxon>Pseudomonadati</taxon>
        <taxon>Pseudomonadota</taxon>
        <taxon>Alphaproteobacteria</taxon>
        <taxon>Hyphomicrobiales</taxon>
        <taxon>Xanthobacteraceae</taxon>
        <taxon>Pseudolabrys</taxon>
    </lineage>
</organism>
<dbReference type="Proteomes" id="UP000254889">
    <property type="component" value="Chromosome"/>
</dbReference>
<dbReference type="AlphaFoldDB" id="A0A345ZRY1"/>
<dbReference type="KEGG" id="ptaw:DW352_03580"/>
<sequence length="307" mass="34497">MEGKAFDNAFEQRGADITPQELRGFLFFWERLVIENVVSRPLTPDSNPSYSDYDIFSHGHRLQTRIEFKHHLFPSKGLRRGFDDPAARADAKAKLRSKAGQYHVFTHLEAENPGRWAVAESEQSPLVLPDRGRALLVKLHRAVPIPDMTVKIEEILEFREKRRPELLAFRHHADQLFLKIGSSADAQMSFLVEFENLARSITDLIDSMEERQLRFRIFGLQAKVKWEMDPAKWTFDPFNATAGAGIGAHFGLEAAIASALALPAVVNVIPKVEIESASGLVKAVGSGPLQYAFLIHDFAHGHPPRSL</sequence>
<dbReference type="Pfam" id="PF19749">
    <property type="entry name" value="DUF6236"/>
    <property type="match status" value="1"/>
</dbReference>
<dbReference type="InterPro" id="IPR046203">
    <property type="entry name" value="DUF6236"/>
</dbReference>
<dbReference type="RefSeq" id="WP_115688607.1">
    <property type="nucleotide sequence ID" value="NZ_CP031417.1"/>
</dbReference>
<protein>
    <submittedName>
        <fullName evidence="1">Uncharacterized protein</fullName>
    </submittedName>
</protein>
<reference evidence="1 2" key="1">
    <citation type="submission" date="2018-07" db="EMBL/GenBank/DDBJ databases">
        <authorList>
            <person name="Quirk P.G."/>
            <person name="Krulwich T.A."/>
        </authorList>
    </citation>
    <scope>NUCLEOTIDE SEQUENCE [LARGE SCALE GENOMIC DNA]</scope>
    <source>
        <strain evidence="1 2">CC-BB4</strain>
    </source>
</reference>
<gene>
    <name evidence="1" type="ORF">DW352_03580</name>
</gene>
<keyword evidence="2" id="KW-1185">Reference proteome</keyword>
<dbReference type="OrthoDB" id="7855414at2"/>
<proteinExistence type="predicted"/>
<name>A0A345ZRY1_9HYPH</name>
<accession>A0A345ZRY1</accession>
<dbReference type="EMBL" id="CP031417">
    <property type="protein sequence ID" value="AXK79678.1"/>
    <property type="molecule type" value="Genomic_DNA"/>
</dbReference>